<dbReference type="PANTHER" id="PTHR15154">
    <property type="entry name" value="HAMARTIN"/>
    <property type="match status" value="1"/>
</dbReference>
<sequence length="855" mass="98748">MQSANLSRQVRSVLEALPDALPLHELLILVDEFVLECSSSPEPEVLLFQLEEDLQKLHHEVVDHSSLSHTEIFLAVLYHLGPVLPSTSVISWFDIVLRPALRDPKLPTQTVNHAKELIIVALQKTEASYVDKVQGFRRRLMDLYLLDAFNDGSGDDVLEWAELDEDQRNKKSHWKYNLEDILLKFGVERPEDLMTEVYVHFELPTYRLQLFMLLNLYTSRPSFVKSSEVLAAHPLVTSVLRSLLLDTSSTVCTAGLTLVVKLLPLFAVHARNSLRPMLPKLLAVLARIMCWKERPPSSVHQSPDEPPDPAFEQELENETNRLIPIRPDLKWERLQLTFNATTSHPPSSRPYFTVLYYLYPANVLQFLSSPAEYLIKHGAPSPYTIGWEEALPRDEIRRKSETLIREHVCHPLLIWRDAAVELSENEFWARYSVERITSEAGMLDIRNSALGIHAYVQSHEGADIDHGRSEEDEDLFPTNPIRLIDLSAEKARISLQDMINTTVALKSSLDLEIVRPVSQWPDVLFTLPSREDEDATVETEQTPSQIIRVISGQQRELLLLRNELNFELWLARENAKHIGRLFQDRILAKSAEVERQGLFNKLRNYRAQVIALERELREHKQQASSAKNKYADWNTELQKKLKEFREEKKAWISEAASLRTAEKEAQALFAAQGKLLAEATKEVFELRTQKKETQHKVDRLKDYERQIEQHINMQRLWESDFAKFNDRGEQIELMRNQYQQMKIQLESYQKTQAEMEDSARVYRRRVQALEAQLSQAQSSRNHQHQKKHHAELEVATFAAEKSAFIATNARLKEENNELKDEVEEMRAMIEVLKGQHSGRRGLVAEPRKVTPVPFA</sequence>
<dbReference type="PANTHER" id="PTHR15154:SF2">
    <property type="entry name" value="HAMARTIN"/>
    <property type="match status" value="1"/>
</dbReference>
<feature type="coiled-coil region" evidence="1">
    <location>
        <begin position="731"/>
        <end position="835"/>
    </location>
</feature>
<dbReference type="GO" id="GO:0033596">
    <property type="term" value="C:TSC1-TSC2 complex"/>
    <property type="evidence" value="ECO:0007669"/>
    <property type="project" value="TreeGrafter"/>
</dbReference>
<dbReference type="EMBL" id="JABCKI010005719">
    <property type="protein sequence ID" value="KAG5639531.1"/>
    <property type="molecule type" value="Genomic_DNA"/>
</dbReference>
<reference evidence="2" key="2">
    <citation type="submission" date="2021-10" db="EMBL/GenBank/DDBJ databases">
        <title>Phylogenomics reveals ancestral predisposition of the termite-cultivated fungus Termitomyces towards a domesticated lifestyle.</title>
        <authorList>
            <person name="Auxier B."/>
            <person name="Grum-Grzhimaylo A."/>
            <person name="Cardenas M.E."/>
            <person name="Lodge J.D."/>
            <person name="Laessoe T."/>
            <person name="Pedersen O."/>
            <person name="Smith M.E."/>
            <person name="Kuyper T.W."/>
            <person name="Franco-Molano E.A."/>
            <person name="Baroni T.J."/>
            <person name="Aanen D.K."/>
        </authorList>
    </citation>
    <scope>NUCLEOTIDE SEQUENCE</scope>
    <source>
        <strain evidence="2">D49</strain>
    </source>
</reference>
<proteinExistence type="predicted"/>
<organism evidence="2 3">
    <name type="scientific">Sphagnurus paluster</name>
    <dbReference type="NCBI Taxonomy" id="117069"/>
    <lineage>
        <taxon>Eukaryota</taxon>
        <taxon>Fungi</taxon>
        <taxon>Dikarya</taxon>
        <taxon>Basidiomycota</taxon>
        <taxon>Agaricomycotina</taxon>
        <taxon>Agaricomycetes</taxon>
        <taxon>Agaricomycetidae</taxon>
        <taxon>Agaricales</taxon>
        <taxon>Tricholomatineae</taxon>
        <taxon>Lyophyllaceae</taxon>
        <taxon>Sphagnurus</taxon>
    </lineage>
</organism>
<dbReference type="GO" id="GO:0032007">
    <property type="term" value="P:negative regulation of TOR signaling"/>
    <property type="evidence" value="ECO:0007669"/>
    <property type="project" value="TreeGrafter"/>
</dbReference>
<gene>
    <name evidence="2" type="ORF">H0H81_000676</name>
</gene>
<keyword evidence="3" id="KW-1185">Reference proteome</keyword>
<evidence type="ECO:0000256" key="1">
    <source>
        <dbReference type="SAM" id="Coils"/>
    </source>
</evidence>
<keyword evidence="1" id="KW-0175">Coiled coil</keyword>
<comment type="caution">
    <text evidence="2">The sequence shown here is derived from an EMBL/GenBank/DDBJ whole genome shotgun (WGS) entry which is preliminary data.</text>
</comment>
<evidence type="ECO:0008006" key="4">
    <source>
        <dbReference type="Google" id="ProtNLM"/>
    </source>
</evidence>
<reference evidence="2" key="1">
    <citation type="submission" date="2021-02" db="EMBL/GenBank/DDBJ databases">
        <authorList>
            <person name="Nieuwenhuis M."/>
            <person name="Van De Peppel L.J.J."/>
        </authorList>
    </citation>
    <scope>NUCLEOTIDE SEQUENCE</scope>
    <source>
        <strain evidence="2">D49</strain>
    </source>
</reference>
<dbReference type="OrthoDB" id="28737at2759"/>
<dbReference type="InterPro" id="IPR007483">
    <property type="entry name" value="Hamartin"/>
</dbReference>
<feature type="coiled-coil region" evidence="1">
    <location>
        <begin position="588"/>
        <end position="696"/>
    </location>
</feature>
<dbReference type="GO" id="GO:0051726">
    <property type="term" value="P:regulation of cell cycle"/>
    <property type="evidence" value="ECO:0007669"/>
    <property type="project" value="TreeGrafter"/>
</dbReference>
<name>A0A9P7FYA7_9AGAR</name>
<protein>
    <recommendedName>
        <fullName evidence="4">Hamartin</fullName>
    </recommendedName>
</protein>
<dbReference type="AlphaFoldDB" id="A0A9P7FYA7"/>
<dbReference type="Proteomes" id="UP000717328">
    <property type="component" value="Unassembled WGS sequence"/>
</dbReference>
<evidence type="ECO:0000313" key="2">
    <source>
        <dbReference type="EMBL" id="KAG5639531.1"/>
    </source>
</evidence>
<evidence type="ECO:0000313" key="3">
    <source>
        <dbReference type="Proteomes" id="UP000717328"/>
    </source>
</evidence>
<accession>A0A9P7FYA7</accession>